<keyword evidence="3" id="KW-1185">Reference proteome</keyword>
<sequence>MCCLSTRVDHGSPCSSRLAEHPGRSVFMRAPAATRQLATVRRCQTPGSPVEQSRSRAASAPPSQRLPARRIDPQTEPSPRSGPVPHGSSLILQVHSEPAGLMRPCIRSRLAASREVDCGGSCKRFLRHTAATTAVTGRTRRWRNILPLRKSPKMRQFRQAGAAAAASNAALATESAGGPCRTSTRARNEVLVRSCSDDPHIVISHLGASAARAEGASMLA</sequence>
<comment type="caution">
    <text evidence="2">The sequence shown here is derived from an EMBL/GenBank/DDBJ whole genome shotgun (WGS) entry which is preliminary data.</text>
</comment>
<name>A0ABQ8GUF7_9PEZI</name>
<gene>
    <name evidence="2" type="ORF">B0J12DRAFT_15816</name>
</gene>
<evidence type="ECO:0000313" key="3">
    <source>
        <dbReference type="Proteomes" id="UP000774617"/>
    </source>
</evidence>
<organism evidence="2 3">
    <name type="scientific">Macrophomina phaseolina</name>
    <dbReference type="NCBI Taxonomy" id="35725"/>
    <lineage>
        <taxon>Eukaryota</taxon>
        <taxon>Fungi</taxon>
        <taxon>Dikarya</taxon>
        <taxon>Ascomycota</taxon>
        <taxon>Pezizomycotina</taxon>
        <taxon>Dothideomycetes</taxon>
        <taxon>Dothideomycetes incertae sedis</taxon>
        <taxon>Botryosphaeriales</taxon>
        <taxon>Botryosphaeriaceae</taxon>
        <taxon>Macrophomina</taxon>
    </lineage>
</organism>
<feature type="compositionally biased region" description="Low complexity" evidence="1">
    <location>
        <begin position="55"/>
        <end position="66"/>
    </location>
</feature>
<dbReference type="Proteomes" id="UP000774617">
    <property type="component" value="Unassembled WGS sequence"/>
</dbReference>
<reference evidence="2 3" key="1">
    <citation type="journal article" date="2021" name="Nat. Commun.">
        <title>Genetic determinants of endophytism in the Arabidopsis root mycobiome.</title>
        <authorList>
            <person name="Mesny F."/>
            <person name="Miyauchi S."/>
            <person name="Thiergart T."/>
            <person name="Pickel B."/>
            <person name="Atanasova L."/>
            <person name="Karlsson M."/>
            <person name="Huettel B."/>
            <person name="Barry K.W."/>
            <person name="Haridas S."/>
            <person name="Chen C."/>
            <person name="Bauer D."/>
            <person name="Andreopoulos W."/>
            <person name="Pangilinan J."/>
            <person name="LaButti K."/>
            <person name="Riley R."/>
            <person name="Lipzen A."/>
            <person name="Clum A."/>
            <person name="Drula E."/>
            <person name="Henrissat B."/>
            <person name="Kohler A."/>
            <person name="Grigoriev I.V."/>
            <person name="Martin F.M."/>
            <person name="Hacquard S."/>
        </authorList>
    </citation>
    <scope>NUCLEOTIDE SEQUENCE [LARGE SCALE GENOMIC DNA]</scope>
    <source>
        <strain evidence="2 3">MPI-SDFR-AT-0080</strain>
    </source>
</reference>
<feature type="region of interest" description="Disordered" evidence="1">
    <location>
        <begin position="44"/>
        <end position="89"/>
    </location>
</feature>
<evidence type="ECO:0000313" key="2">
    <source>
        <dbReference type="EMBL" id="KAH7064899.1"/>
    </source>
</evidence>
<dbReference type="EMBL" id="JAGTJR010000001">
    <property type="protein sequence ID" value="KAH7064899.1"/>
    <property type="molecule type" value="Genomic_DNA"/>
</dbReference>
<evidence type="ECO:0000256" key="1">
    <source>
        <dbReference type="SAM" id="MobiDB-lite"/>
    </source>
</evidence>
<protein>
    <submittedName>
        <fullName evidence="2">Uncharacterized protein</fullName>
    </submittedName>
</protein>
<proteinExistence type="predicted"/>
<accession>A0ABQ8GUF7</accession>